<comment type="caution">
    <text evidence="2">The sequence shown here is derived from an EMBL/GenBank/DDBJ whole genome shotgun (WGS) entry which is preliminary data.</text>
</comment>
<reference evidence="2 3" key="1">
    <citation type="submission" date="2024-03" db="EMBL/GenBank/DDBJ databases">
        <title>WGS assembly of Saponaria officinalis var. Norfolk2.</title>
        <authorList>
            <person name="Jenkins J."/>
            <person name="Shu S."/>
            <person name="Grimwood J."/>
            <person name="Barry K."/>
            <person name="Goodstein D."/>
            <person name="Schmutz J."/>
            <person name="Leebens-Mack J."/>
            <person name="Osbourn A."/>
        </authorList>
    </citation>
    <scope>NUCLEOTIDE SEQUENCE [LARGE SCALE GENOMIC DNA]</scope>
    <source>
        <strain evidence="3">cv. Norfolk2</strain>
        <strain evidence="2">JIC</strain>
        <tissue evidence="2">Leaf</tissue>
    </source>
</reference>
<organism evidence="2 3">
    <name type="scientific">Saponaria officinalis</name>
    <name type="common">Common soapwort</name>
    <name type="synonym">Lychnis saponaria</name>
    <dbReference type="NCBI Taxonomy" id="3572"/>
    <lineage>
        <taxon>Eukaryota</taxon>
        <taxon>Viridiplantae</taxon>
        <taxon>Streptophyta</taxon>
        <taxon>Embryophyta</taxon>
        <taxon>Tracheophyta</taxon>
        <taxon>Spermatophyta</taxon>
        <taxon>Magnoliopsida</taxon>
        <taxon>eudicotyledons</taxon>
        <taxon>Gunneridae</taxon>
        <taxon>Pentapetalae</taxon>
        <taxon>Caryophyllales</taxon>
        <taxon>Caryophyllaceae</taxon>
        <taxon>Caryophylleae</taxon>
        <taxon>Saponaria</taxon>
    </lineage>
</organism>
<dbReference type="PANTHER" id="PTHR12499:SF22">
    <property type="entry name" value="OS02G0312500 PROTEIN"/>
    <property type="match status" value="1"/>
</dbReference>
<evidence type="ECO:0008006" key="4">
    <source>
        <dbReference type="Google" id="ProtNLM"/>
    </source>
</evidence>
<dbReference type="Proteomes" id="UP001443914">
    <property type="component" value="Unassembled WGS sequence"/>
</dbReference>
<dbReference type="PANTHER" id="PTHR12499">
    <property type="entry name" value="OPTIC ATROPHY 3 PROTEIN OPA3"/>
    <property type="match status" value="1"/>
</dbReference>
<keyword evidence="3" id="KW-1185">Reference proteome</keyword>
<name>A0AAW1IJ58_SAPOF</name>
<dbReference type="InterPro" id="IPR010754">
    <property type="entry name" value="OPA3-like"/>
</dbReference>
<accession>A0AAW1IJ58</accession>
<gene>
    <name evidence="2" type="ORF">RND81_09G081700</name>
</gene>
<evidence type="ECO:0000313" key="3">
    <source>
        <dbReference type="Proteomes" id="UP001443914"/>
    </source>
</evidence>
<evidence type="ECO:0000313" key="2">
    <source>
        <dbReference type="EMBL" id="KAK9689801.1"/>
    </source>
</evidence>
<dbReference type="Pfam" id="PF07047">
    <property type="entry name" value="OPA3"/>
    <property type="match status" value="1"/>
</dbReference>
<dbReference type="EMBL" id="JBDFQZ010000009">
    <property type="protein sequence ID" value="KAK9689801.1"/>
    <property type="molecule type" value="Genomic_DNA"/>
</dbReference>
<sequence length="172" mass="19323">MALPFVKLGTLALKTICKPIASRLKKEASLHPKFRQLIIDLAQANHRFTTQMTRRMYGHRTDVEIRPLDEEKAVQVASDLIGEVFVFTVAGVAVIFEVQRSAKSEARKEAARKEELEAMRQRDENLAGEIEAVKQRLEGLEQLTKELSGKSPNPTLLQRNQNNSSPNTDAKS</sequence>
<evidence type="ECO:0000256" key="1">
    <source>
        <dbReference type="SAM" id="MobiDB-lite"/>
    </source>
</evidence>
<dbReference type="AlphaFoldDB" id="A0AAW1IJ58"/>
<dbReference type="GO" id="GO:0005739">
    <property type="term" value="C:mitochondrion"/>
    <property type="evidence" value="ECO:0007669"/>
    <property type="project" value="TreeGrafter"/>
</dbReference>
<feature type="compositionally biased region" description="Polar residues" evidence="1">
    <location>
        <begin position="150"/>
        <end position="172"/>
    </location>
</feature>
<protein>
    <recommendedName>
        <fullName evidence="4">OPA3-like protein</fullName>
    </recommendedName>
</protein>
<dbReference type="EMBL" id="JBDFQZ010000009">
    <property type="protein sequence ID" value="KAK9689800.1"/>
    <property type="molecule type" value="Genomic_DNA"/>
</dbReference>
<proteinExistence type="predicted"/>
<feature type="region of interest" description="Disordered" evidence="1">
    <location>
        <begin position="143"/>
        <end position="172"/>
    </location>
</feature>
<dbReference type="GO" id="GO:0019216">
    <property type="term" value="P:regulation of lipid metabolic process"/>
    <property type="evidence" value="ECO:0007669"/>
    <property type="project" value="TreeGrafter"/>
</dbReference>